<reference evidence="1" key="1">
    <citation type="journal article" date="2018" name="Int. J. Syst. Evol. Microbiol.">
        <title>Carboxylicivirga sediminis sp. nov., isolated from coastal sediment.</title>
        <authorList>
            <person name="Wang F.Q."/>
            <person name="Ren L.H."/>
            <person name="Zou R.J."/>
            <person name="Sun Y.Z."/>
            <person name="Liu X.J."/>
            <person name="Jiang F."/>
            <person name="Liu L.J."/>
        </authorList>
    </citation>
    <scope>NUCLEOTIDE SEQUENCE</scope>
    <source>
        <strain evidence="1">JR1</strain>
    </source>
</reference>
<dbReference type="Proteomes" id="UP000679220">
    <property type="component" value="Unassembled WGS sequence"/>
</dbReference>
<proteinExistence type="predicted"/>
<organism evidence="1 2">
    <name type="scientific">Carboxylicivirga sediminis</name>
    <dbReference type="NCBI Taxonomy" id="2006564"/>
    <lineage>
        <taxon>Bacteria</taxon>
        <taxon>Pseudomonadati</taxon>
        <taxon>Bacteroidota</taxon>
        <taxon>Bacteroidia</taxon>
        <taxon>Marinilabiliales</taxon>
        <taxon>Marinilabiliaceae</taxon>
        <taxon>Carboxylicivirga</taxon>
    </lineage>
</organism>
<gene>
    <name evidence="1" type="ORF">KDU71_09520</name>
</gene>
<sequence>MRDSFLVIVILFCCSIAAFCQEEVQKYEMNIKIELFSDNLQNWDRFLEDGPEDYNTGNSGMWKGASIEFLFPSKRKNIRYLIGTSMLRYTNNVEFFGTSDIQESIRNVGGAYTGIEYGSRESSVGLMANFNAGIYSASKTVIQYNSITKESNNSYVGSCAFGSSFSLGLNVRINKILFTPYGKIAYYGGNDLSFILPGGGIRLGYIFK</sequence>
<dbReference type="RefSeq" id="WP_212190100.1">
    <property type="nucleotide sequence ID" value="NZ_JAGTAR010000012.1"/>
</dbReference>
<dbReference type="AlphaFoldDB" id="A0A941F3K1"/>
<protein>
    <submittedName>
        <fullName evidence="1">Uncharacterized protein</fullName>
    </submittedName>
</protein>
<comment type="caution">
    <text evidence="1">The sequence shown here is derived from an EMBL/GenBank/DDBJ whole genome shotgun (WGS) entry which is preliminary data.</text>
</comment>
<accession>A0A941F3K1</accession>
<evidence type="ECO:0000313" key="1">
    <source>
        <dbReference type="EMBL" id="MBR8535792.1"/>
    </source>
</evidence>
<evidence type="ECO:0000313" key="2">
    <source>
        <dbReference type="Proteomes" id="UP000679220"/>
    </source>
</evidence>
<keyword evidence="2" id="KW-1185">Reference proteome</keyword>
<name>A0A941F3K1_9BACT</name>
<dbReference type="EMBL" id="JAGTAR010000012">
    <property type="protein sequence ID" value="MBR8535792.1"/>
    <property type="molecule type" value="Genomic_DNA"/>
</dbReference>
<reference evidence="1" key="2">
    <citation type="submission" date="2021-04" db="EMBL/GenBank/DDBJ databases">
        <authorList>
            <person name="Zhang T."/>
            <person name="Zhang Y."/>
            <person name="Lu D."/>
            <person name="Zuo D."/>
            <person name="Du Z."/>
        </authorList>
    </citation>
    <scope>NUCLEOTIDE SEQUENCE</scope>
    <source>
        <strain evidence="1">JR1</strain>
    </source>
</reference>